<evidence type="ECO:0000313" key="1">
    <source>
        <dbReference type="EMBL" id="KAF8870366.1"/>
    </source>
</evidence>
<evidence type="ECO:0000313" key="2">
    <source>
        <dbReference type="Proteomes" id="UP000724874"/>
    </source>
</evidence>
<reference evidence="1" key="1">
    <citation type="submission" date="2020-11" db="EMBL/GenBank/DDBJ databases">
        <authorList>
            <consortium name="DOE Joint Genome Institute"/>
            <person name="Ahrendt S."/>
            <person name="Riley R."/>
            <person name="Andreopoulos W."/>
            <person name="LaButti K."/>
            <person name="Pangilinan J."/>
            <person name="Ruiz-duenas F.J."/>
            <person name="Barrasa J.M."/>
            <person name="Sanchez-Garcia M."/>
            <person name="Camarero S."/>
            <person name="Miyauchi S."/>
            <person name="Serrano A."/>
            <person name="Linde D."/>
            <person name="Babiker R."/>
            <person name="Drula E."/>
            <person name="Ayuso-Fernandez I."/>
            <person name="Pacheco R."/>
            <person name="Padilla G."/>
            <person name="Ferreira P."/>
            <person name="Barriuso J."/>
            <person name="Kellner H."/>
            <person name="Castanera R."/>
            <person name="Alfaro M."/>
            <person name="Ramirez L."/>
            <person name="Pisabarro A.G."/>
            <person name="Kuo A."/>
            <person name="Tritt A."/>
            <person name="Lipzen A."/>
            <person name="He G."/>
            <person name="Yan M."/>
            <person name="Ng V."/>
            <person name="Cullen D."/>
            <person name="Martin F."/>
            <person name="Rosso M.-N."/>
            <person name="Henrissat B."/>
            <person name="Hibbett D."/>
            <person name="Martinez A.T."/>
            <person name="Grigoriev I.V."/>
        </authorList>
    </citation>
    <scope>NUCLEOTIDE SEQUENCE</scope>
    <source>
        <strain evidence="1">AH 44721</strain>
    </source>
</reference>
<comment type="caution">
    <text evidence="1">The sequence shown here is derived from an EMBL/GenBank/DDBJ whole genome shotgun (WGS) entry which is preliminary data.</text>
</comment>
<keyword evidence="2" id="KW-1185">Reference proteome</keyword>
<dbReference type="EMBL" id="JADNYJ010000360">
    <property type="protein sequence ID" value="KAF8870366.1"/>
    <property type="molecule type" value="Genomic_DNA"/>
</dbReference>
<dbReference type="AlphaFoldDB" id="A0A9P5TEN9"/>
<protein>
    <submittedName>
        <fullName evidence="1">Uncharacterized protein</fullName>
    </submittedName>
</protein>
<sequence>MPMSLLFGFLWAHTWLPSASLIGSRVVLLIQTSNLALGDANLFSSLILSLDFFCVLVLYTNSAKAHCPQCDGSVN</sequence>
<gene>
    <name evidence="1" type="ORF">CPB84DRAFT_1802292</name>
</gene>
<accession>A0A9P5TEN9</accession>
<dbReference type="Proteomes" id="UP000724874">
    <property type="component" value="Unassembled WGS sequence"/>
</dbReference>
<organism evidence="1 2">
    <name type="scientific">Gymnopilus junonius</name>
    <name type="common">Spectacular rustgill mushroom</name>
    <name type="synonym">Gymnopilus spectabilis subsp. junonius</name>
    <dbReference type="NCBI Taxonomy" id="109634"/>
    <lineage>
        <taxon>Eukaryota</taxon>
        <taxon>Fungi</taxon>
        <taxon>Dikarya</taxon>
        <taxon>Basidiomycota</taxon>
        <taxon>Agaricomycotina</taxon>
        <taxon>Agaricomycetes</taxon>
        <taxon>Agaricomycetidae</taxon>
        <taxon>Agaricales</taxon>
        <taxon>Agaricineae</taxon>
        <taxon>Hymenogastraceae</taxon>
        <taxon>Gymnopilus</taxon>
    </lineage>
</organism>
<name>A0A9P5TEN9_GYMJU</name>
<proteinExistence type="predicted"/>